<proteinExistence type="predicted"/>
<reference evidence="2" key="1">
    <citation type="submission" date="2019-11" db="EMBL/GenBank/DDBJ databases">
        <authorList>
            <person name="Feng L."/>
        </authorList>
    </citation>
    <scope>NUCLEOTIDE SEQUENCE</scope>
    <source>
        <strain evidence="2">RtorquesLFYP15</strain>
    </source>
</reference>
<evidence type="ECO:0000256" key="1">
    <source>
        <dbReference type="SAM" id="Phobius"/>
    </source>
</evidence>
<dbReference type="Pfam" id="PF10920">
    <property type="entry name" value="DUF2705"/>
    <property type="match status" value="1"/>
</dbReference>
<dbReference type="AlphaFoldDB" id="A0A6N3FF48"/>
<evidence type="ECO:0008006" key="3">
    <source>
        <dbReference type="Google" id="ProtNLM"/>
    </source>
</evidence>
<feature type="transmembrane region" description="Helical" evidence="1">
    <location>
        <begin position="17"/>
        <end position="36"/>
    </location>
</feature>
<feature type="transmembrane region" description="Helical" evidence="1">
    <location>
        <begin position="200"/>
        <end position="221"/>
    </location>
</feature>
<sequence>MWKVDLKIFFKESWKKYGFVFLLVLVQCVGFHNLIQQYNTVNGQEWKLHFWDYVICFFQGTVPYTLSEGKETFNIPPYWSLYMIYFVLLIGKLTGQLSKKYEQQMLLRLKNRKQWWMEMHLKIWLECIGYLLVTAATFLIYAFCTKSAIEGINLKVLQDCLGLEINEKNLRIFSMVIVFFLALLALAYIQYIVSLAINAVIGILFSIVILVSSVYQIHPFLIGNYFMEIRQIMFVMDDVGFLIQGAVSVGIIFFMVVIGYQILKRKDLF</sequence>
<gene>
    <name evidence="2" type="ORF">RTLFYP15_02707</name>
</gene>
<evidence type="ECO:0000313" key="2">
    <source>
        <dbReference type="EMBL" id="VYU50662.1"/>
    </source>
</evidence>
<feature type="transmembrane region" description="Helical" evidence="1">
    <location>
        <begin position="119"/>
        <end position="143"/>
    </location>
</feature>
<name>A0A6N3FF48_9FIRM</name>
<accession>A0A6N3FF48</accession>
<keyword evidence="1" id="KW-0472">Membrane</keyword>
<dbReference type="RefSeq" id="WP_423248922.1">
    <property type="nucleotide sequence ID" value="NZ_CACRUQ010000031.1"/>
</dbReference>
<dbReference type="EMBL" id="CACRUQ010000031">
    <property type="protein sequence ID" value="VYU50662.1"/>
    <property type="molecule type" value="Genomic_DNA"/>
</dbReference>
<keyword evidence="1" id="KW-1133">Transmembrane helix</keyword>
<dbReference type="InterPro" id="IPR024295">
    <property type="entry name" value="DUF2705"/>
</dbReference>
<protein>
    <recommendedName>
        <fullName evidence="3">ABC-2 family transporter protein</fullName>
    </recommendedName>
</protein>
<feature type="transmembrane region" description="Helical" evidence="1">
    <location>
        <begin position="241"/>
        <end position="263"/>
    </location>
</feature>
<feature type="transmembrane region" description="Helical" evidence="1">
    <location>
        <begin position="78"/>
        <end position="98"/>
    </location>
</feature>
<organism evidence="2">
    <name type="scientific">[Ruminococcus] torques</name>
    <dbReference type="NCBI Taxonomy" id="33039"/>
    <lineage>
        <taxon>Bacteria</taxon>
        <taxon>Bacillati</taxon>
        <taxon>Bacillota</taxon>
        <taxon>Clostridia</taxon>
        <taxon>Lachnospirales</taxon>
        <taxon>Lachnospiraceae</taxon>
        <taxon>Mediterraneibacter</taxon>
    </lineage>
</organism>
<keyword evidence="1" id="KW-0812">Transmembrane</keyword>
<feature type="transmembrane region" description="Helical" evidence="1">
    <location>
        <begin position="172"/>
        <end position="193"/>
    </location>
</feature>